<evidence type="ECO:0000256" key="1">
    <source>
        <dbReference type="SAM" id="Phobius"/>
    </source>
</evidence>
<dbReference type="EMBL" id="QZAA01000111">
    <property type="protein sequence ID" value="RQD76771.1"/>
    <property type="molecule type" value="Genomic_DNA"/>
</dbReference>
<proteinExistence type="predicted"/>
<dbReference type="PANTHER" id="PTHR42867:SF1">
    <property type="entry name" value="MEMBRANE PROTEIN-RELATED"/>
    <property type="match status" value="1"/>
</dbReference>
<sequence length="291" mass="32980">MMRDQGEMTIAVRRPDESIHLCREEISSLAQKWPLFKLPVFRGILAFFESLVLGIKALNFSADQALEEEEEKLEGWQMGLTMALALLFGISLFIILPTFIIRYLSSGYEGIPLVMNLGEGLLRIAIFLGYVVLISRMNDIQRVFQYHGAEHKVIHCYEAGLPLTVENARKFSPLHPRCGTSFLLLVMVISILFFSFFGWPNLFLRIAIRLSFLPLVAGVSYEAIRYLGKTRSSLSTMISYPGMALQKFTTRDPDDYQLEVALEALEPLVEKNLGEKIYPGNLSPVKGREIH</sequence>
<feature type="transmembrane region" description="Helical" evidence="1">
    <location>
        <begin position="113"/>
        <end position="133"/>
    </location>
</feature>
<dbReference type="Pfam" id="PF07136">
    <property type="entry name" value="DUF1385"/>
    <property type="match status" value="1"/>
</dbReference>
<keyword evidence="1" id="KW-1133">Transmembrane helix</keyword>
<dbReference type="Proteomes" id="UP000285138">
    <property type="component" value="Unassembled WGS sequence"/>
</dbReference>
<accession>A0A424YFX3</accession>
<dbReference type="PANTHER" id="PTHR42867">
    <property type="entry name" value="MEMBRANE PROTEIN-RELATED"/>
    <property type="match status" value="1"/>
</dbReference>
<keyword evidence="1" id="KW-0472">Membrane</keyword>
<organism evidence="2 3">
    <name type="scientific">Candidatus Syntrophonatronum acetioxidans</name>
    <dbReference type="NCBI Taxonomy" id="1795816"/>
    <lineage>
        <taxon>Bacteria</taxon>
        <taxon>Bacillati</taxon>
        <taxon>Bacillota</taxon>
        <taxon>Clostridia</taxon>
        <taxon>Eubacteriales</taxon>
        <taxon>Syntrophomonadaceae</taxon>
        <taxon>Candidatus Syntrophonatronum</taxon>
    </lineage>
</organism>
<protein>
    <submittedName>
        <fullName evidence="2">DUF1385 domain-containing protein</fullName>
    </submittedName>
</protein>
<comment type="caution">
    <text evidence="2">The sequence shown here is derived from an EMBL/GenBank/DDBJ whole genome shotgun (WGS) entry which is preliminary data.</text>
</comment>
<dbReference type="InterPro" id="IPR010787">
    <property type="entry name" value="DUF1385"/>
</dbReference>
<feature type="transmembrane region" description="Helical" evidence="1">
    <location>
        <begin position="179"/>
        <end position="200"/>
    </location>
</feature>
<keyword evidence="1" id="KW-0812">Transmembrane</keyword>
<gene>
    <name evidence="2" type="ORF">D5R97_03895</name>
</gene>
<name>A0A424YFX3_9FIRM</name>
<reference evidence="2 3" key="1">
    <citation type="submission" date="2018-08" db="EMBL/GenBank/DDBJ databases">
        <title>The metabolism and importance of syntrophic acetate oxidation coupled to methane or sulfide production in haloalkaline environments.</title>
        <authorList>
            <person name="Timmers P.H.A."/>
            <person name="Vavourakis C.D."/>
            <person name="Sorokin D.Y."/>
            <person name="Sinninghe Damste J.S."/>
            <person name="Muyzer G."/>
            <person name="Stams A.J.M."/>
            <person name="Plugge C.M."/>
        </authorList>
    </citation>
    <scope>NUCLEOTIDE SEQUENCE [LARGE SCALE GENOMIC DNA]</scope>
    <source>
        <strain evidence="2">MSAO_Bac1</strain>
    </source>
</reference>
<feature type="transmembrane region" description="Helical" evidence="1">
    <location>
        <begin position="79"/>
        <end position="101"/>
    </location>
</feature>
<dbReference type="AlphaFoldDB" id="A0A424YFX3"/>
<evidence type="ECO:0000313" key="3">
    <source>
        <dbReference type="Proteomes" id="UP000285138"/>
    </source>
</evidence>
<evidence type="ECO:0000313" key="2">
    <source>
        <dbReference type="EMBL" id="RQD76771.1"/>
    </source>
</evidence>